<dbReference type="InterPro" id="IPR013229">
    <property type="entry name" value="PEGA"/>
</dbReference>
<organism evidence="2 3">
    <name type="scientific">Candidatus Ethanoperedens thermophilum</name>
    <dbReference type="NCBI Taxonomy" id="2766897"/>
    <lineage>
        <taxon>Archaea</taxon>
        <taxon>Methanobacteriati</taxon>
        <taxon>Methanobacteriota</taxon>
        <taxon>Stenosarchaea group</taxon>
        <taxon>Methanomicrobia</taxon>
        <taxon>Methanosarcinales</taxon>
        <taxon>Methanosarcinales incertae sedis</taxon>
        <taxon>GOM Arc I cluster</taxon>
        <taxon>Candidatus Ethanoperedens</taxon>
    </lineage>
</organism>
<name>A0A848D2M4_9EURY</name>
<protein>
    <submittedName>
        <fullName evidence="2">PEGA domain-containing protein</fullName>
    </submittedName>
</protein>
<accession>A0A848D2M4</accession>
<dbReference type="InterPro" id="IPR036280">
    <property type="entry name" value="Multihaem_cyt_sf"/>
</dbReference>
<dbReference type="SUPFAM" id="SSF48695">
    <property type="entry name" value="Multiheme cytochromes"/>
    <property type="match status" value="1"/>
</dbReference>
<feature type="non-terminal residue" evidence="2">
    <location>
        <position position="192"/>
    </location>
</feature>
<comment type="caution">
    <text evidence="2">The sequence shown here is derived from an EMBL/GenBank/DDBJ whole genome shotgun (WGS) entry which is preliminary data.</text>
</comment>
<evidence type="ECO:0000313" key="2">
    <source>
        <dbReference type="EMBL" id="NMG82589.1"/>
    </source>
</evidence>
<gene>
    <name evidence="2" type="ORF">GIS02_00055</name>
</gene>
<evidence type="ECO:0000259" key="1">
    <source>
        <dbReference type="Pfam" id="PF08308"/>
    </source>
</evidence>
<sequence>MTVTQYSTDVGAHAMHEDKLDCTACHTGWQLTCTNCHLDTRKGTQFVTDEFRLGVGSDGKIRPFMKMETMYNNATHTGYGEWFSHTVTDKAKDCAFCHENPEVFCEGCEGEILGEGGSFISQEKIDHLTEIFAAPPKTEAPATPEMPSGRISVSSTPSGASIYLNDIYKGTTPKTLTGVPVGSHTIILEKSG</sequence>
<evidence type="ECO:0000313" key="3">
    <source>
        <dbReference type="Proteomes" id="UP000606580"/>
    </source>
</evidence>
<reference evidence="2" key="1">
    <citation type="journal article" date="2020" name="MBio">
        <title>'Candidatus Ethanoperedens,' a Thermophilic Genus of Archaea Mediating the Anaerobic Oxidation of Ethane.</title>
        <authorList>
            <person name="Hahn C.J."/>
            <person name="Laso-Perez R."/>
            <person name="Vulcano F."/>
            <person name="Vaziourakis K.M."/>
            <person name="Stokke R."/>
            <person name="Steen I.H."/>
            <person name="Teske A."/>
            <person name="Boetius A."/>
            <person name="Liebeke M."/>
            <person name="Amann R."/>
            <person name="Knittel K."/>
            <person name="Wegener G."/>
        </authorList>
    </citation>
    <scope>NUCLEOTIDE SEQUENCE</scope>
    <source>
        <strain evidence="2">GoM-Arc1-LC-WB58</strain>
    </source>
</reference>
<dbReference type="Pfam" id="PF08308">
    <property type="entry name" value="PEGA"/>
    <property type="match status" value="1"/>
</dbReference>
<dbReference type="EMBL" id="WNEG01000007">
    <property type="protein sequence ID" value="NMG82589.1"/>
    <property type="molecule type" value="Genomic_DNA"/>
</dbReference>
<feature type="domain" description="PEGA" evidence="1">
    <location>
        <begin position="149"/>
        <end position="192"/>
    </location>
</feature>
<proteinExistence type="predicted"/>
<dbReference type="Proteomes" id="UP000606580">
    <property type="component" value="Unassembled WGS sequence"/>
</dbReference>
<dbReference type="AlphaFoldDB" id="A0A848D2M4"/>